<keyword evidence="6" id="KW-1185">Reference proteome</keyword>
<evidence type="ECO:0000259" key="3">
    <source>
        <dbReference type="Pfam" id="PF01757"/>
    </source>
</evidence>
<evidence type="ECO:0000259" key="4">
    <source>
        <dbReference type="Pfam" id="PF19040"/>
    </source>
</evidence>
<dbReference type="AlphaFoldDB" id="A0A4U6QMB6"/>
<feature type="transmembrane region" description="Helical" evidence="2">
    <location>
        <begin position="165"/>
        <end position="182"/>
    </location>
</feature>
<dbReference type="GO" id="GO:0009103">
    <property type="term" value="P:lipopolysaccharide biosynthetic process"/>
    <property type="evidence" value="ECO:0007669"/>
    <property type="project" value="TreeGrafter"/>
</dbReference>
<keyword evidence="2" id="KW-0472">Membrane</keyword>
<organism evidence="5 6">
    <name type="scientific">Nakamurella flava</name>
    <dbReference type="NCBI Taxonomy" id="2576308"/>
    <lineage>
        <taxon>Bacteria</taxon>
        <taxon>Bacillati</taxon>
        <taxon>Actinomycetota</taxon>
        <taxon>Actinomycetes</taxon>
        <taxon>Nakamurellales</taxon>
        <taxon>Nakamurellaceae</taxon>
        <taxon>Nakamurella</taxon>
    </lineage>
</organism>
<accession>A0A4U6QMB6</accession>
<evidence type="ECO:0000256" key="2">
    <source>
        <dbReference type="SAM" id="Phobius"/>
    </source>
</evidence>
<protein>
    <submittedName>
        <fullName evidence="5">Acyltransferase</fullName>
    </submittedName>
</protein>
<dbReference type="EMBL" id="SZZH01000001">
    <property type="protein sequence ID" value="TKV61551.1"/>
    <property type="molecule type" value="Genomic_DNA"/>
</dbReference>
<feature type="domain" description="SGNH" evidence="4">
    <location>
        <begin position="471"/>
        <end position="690"/>
    </location>
</feature>
<dbReference type="InterPro" id="IPR002656">
    <property type="entry name" value="Acyl_transf_3_dom"/>
</dbReference>
<gene>
    <name evidence="5" type="ORF">FDO65_08275</name>
</gene>
<feature type="transmembrane region" description="Helical" evidence="2">
    <location>
        <begin position="286"/>
        <end position="311"/>
    </location>
</feature>
<feature type="transmembrane region" description="Helical" evidence="2">
    <location>
        <begin position="189"/>
        <end position="210"/>
    </location>
</feature>
<proteinExistence type="predicted"/>
<dbReference type="PANTHER" id="PTHR23028">
    <property type="entry name" value="ACETYLTRANSFERASE"/>
    <property type="match status" value="1"/>
</dbReference>
<keyword evidence="2" id="KW-1133">Transmembrane helix</keyword>
<evidence type="ECO:0000256" key="1">
    <source>
        <dbReference type="SAM" id="MobiDB-lite"/>
    </source>
</evidence>
<dbReference type="Proteomes" id="UP000306985">
    <property type="component" value="Unassembled WGS sequence"/>
</dbReference>
<dbReference type="SUPFAM" id="SSF52266">
    <property type="entry name" value="SGNH hydrolase"/>
    <property type="match status" value="1"/>
</dbReference>
<dbReference type="InterPro" id="IPR050879">
    <property type="entry name" value="Acyltransferase_3"/>
</dbReference>
<dbReference type="GO" id="GO:0016020">
    <property type="term" value="C:membrane"/>
    <property type="evidence" value="ECO:0007669"/>
    <property type="project" value="TreeGrafter"/>
</dbReference>
<feature type="transmembrane region" description="Helical" evidence="2">
    <location>
        <begin position="323"/>
        <end position="342"/>
    </location>
</feature>
<dbReference type="Pfam" id="PF01757">
    <property type="entry name" value="Acyl_transf_3"/>
    <property type="match status" value="1"/>
</dbReference>
<dbReference type="InterPro" id="IPR043968">
    <property type="entry name" value="SGNH"/>
</dbReference>
<keyword evidence="5" id="KW-0012">Acyltransferase</keyword>
<feature type="transmembrane region" description="Helical" evidence="2">
    <location>
        <begin position="31"/>
        <end position="47"/>
    </location>
</feature>
<evidence type="ECO:0000313" key="6">
    <source>
        <dbReference type="Proteomes" id="UP000306985"/>
    </source>
</evidence>
<dbReference type="OrthoDB" id="3404679at2"/>
<dbReference type="PANTHER" id="PTHR23028:SF53">
    <property type="entry name" value="ACYL_TRANSF_3 DOMAIN-CONTAINING PROTEIN"/>
    <property type="match status" value="1"/>
</dbReference>
<name>A0A4U6QMB6_9ACTN</name>
<dbReference type="GO" id="GO:0016747">
    <property type="term" value="F:acyltransferase activity, transferring groups other than amino-acyl groups"/>
    <property type="evidence" value="ECO:0007669"/>
    <property type="project" value="InterPro"/>
</dbReference>
<feature type="transmembrane region" description="Helical" evidence="2">
    <location>
        <begin position="53"/>
        <end position="73"/>
    </location>
</feature>
<feature type="region of interest" description="Disordered" evidence="1">
    <location>
        <begin position="1"/>
        <end position="20"/>
    </location>
</feature>
<feature type="transmembrane region" description="Helical" evidence="2">
    <location>
        <begin position="348"/>
        <end position="368"/>
    </location>
</feature>
<feature type="transmembrane region" description="Helical" evidence="2">
    <location>
        <begin position="253"/>
        <end position="274"/>
    </location>
</feature>
<sequence>MAFQVRTRAATPIDPPDHGAPRRELRTDIQGLRAVAVGLVVLFHLGVPFLPGGYVGVDVFFVISGFLITSHLAREVTGTGRLRFGRFYARRIRRIIPVALVVAVATFAVALLVSSPLRLERIAADAASAALYVPNMWLALNGTSYLTDSNESPYQQYWSLGVEEQFYLIWPALLVGLFLLARRRSGRPWRLLGVGVTALVLVSLAASVWFTPTRQAWAFFSLPTRAWEFGVGALLALLLLARAAGDQRWSVPAPVRATAGWLGLLVLVGVALVYDAQTTFPGSAAVLPVAATALVIAAGSFGPVTGGGGVLLDRAPMQFVGRISYSVYLWHWPVIVFATELWGPPGLLSGTVMLAVTVLLSMASYRFVEEPFRSGFGAGSFRAGLPSRTVIVAALVTALVLAAGFVGLGKLASRGELDAGRPAATGEPTAPPVFTPYVPDNLVPSLRAASSDVPVLYGDGCVLDFVTTRIPDCTYGDPNGTSTIVLFGDSHAAQWFPAVERYALDRQATLVVFTRSACPAADVRMSSPNGAYPQCDAWRSAVLDRIDALDPALVVTSNYDSFGFLAGRRSADDLPTWRAGVQRTLERLPAGRTVMMADTPHFADAPSNCLAAHLDDTAACALPRAEALNGEIREASAAAAAAAGVPMVDLLDHLCTDTTCGPIAGNRLLYRDVHHLGAAMVDALAPVIEQRLDAARSTG</sequence>
<feature type="transmembrane region" description="Helical" evidence="2">
    <location>
        <begin position="216"/>
        <end position="241"/>
    </location>
</feature>
<feature type="domain" description="Acyltransferase 3" evidence="3">
    <location>
        <begin position="28"/>
        <end position="365"/>
    </location>
</feature>
<feature type="transmembrane region" description="Helical" evidence="2">
    <location>
        <begin position="389"/>
        <end position="408"/>
    </location>
</feature>
<reference evidence="5 6" key="1">
    <citation type="submission" date="2019-05" db="EMBL/GenBank/DDBJ databases">
        <title>Nakamurella sp. N5BH11, whole genome shotgun sequence.</title>
        <authorList>
            <person name="Tuo L."/>
        </authorList>
    </citation>
    <scope>NUCLEOTIDE SEQUENCE [LARGE SCALE GENOMIC DNA]</scope>
    <source>
        <strain evidence="5 6">N5BH11</strain>
    </source>
</reference>
<keyword evidence="2" id="KW-0812">Transmembrane</keyword>
<dbReference type="Pfam" id="PF19040">
    <property type="entry name" value="SGNH"/>
    <property type="match status" value="1"/>
</dbReference>
<comment type="caution">
    <text evidence="5">The sequence shown here is derived from an EMBL/GenBank/DDBJ whole genome shotgun (WGS) entry which is preliminary data.</text>
</comment>
<keyword evidence="5" id="KW-0808">Transferase</keyword>
<dbReference type="RefSeq" id="WP_137448856.1">
    <property type="nucleotide sequence ID" value="NZ_SZZH01000001.1"/>
</dbReference>
<feature type="transmembrane region" description="Helical" evidence="2">
    <location>
        <begin position="94"/>
        <end position="113"/>
    </location>
</feature>
<evidence type="ECO:0000313" key="5">
    <source>
        <dbReference type="EMBL" id="TKV61551.1"/>
    </source>
</evidence>